<keyword evidence="3" id="KW-0808">Transferase</keyword>
<dbReference type="GO" id="GO:0016747">
    <property type="term" value="F:acyltransferase activity, transferring groups other than amino-acyl groups"/>
    <property type="evidence" value="ECO:0007669"/>
    <property type="project" value="InterPro"/>
</dbReference>
<proteinExistence type="predicted"/>
<dbReference type="KEGG" id="poz:I0K15_07145"/>
<sequence length="207" mass="22643">MTTPPDAAGGGPTQREEGPAGPDDGRAHPWAETERLILRQWRDADRAPFAALNADPEVMRYFPSPLDRAGSDAFIDTLRGKWERDGFSFAAVERKADGAFIGMVGLNRPAIALPCGPCVEVGWRIARPYWRQGYASEAARVALSRGFAMGLKEIVAFTPTQNLPSQAVMRAIGMRPDPARDFDHPSVPEGHPLRRLVLYSMTAEEAA</sequence>
<protein>
    <submittedName>
        <fullName evidence="3">GNAT family N-acetyltransferase</fullName>
    </submittedName>
</protein>
<evidence type="ECO:0000313" key="3">
    <source>
        <dbReference type="EMBL" id="QPH55505.1"/>
    </source>
</evidence>
<dbReference type="PANTHER" id="PTHR43792">
    <property type="entry name" value="GNAT FAMILY, PUTATIVE (AFU_ORTHOLOGUE AFUA_3G00765)-RELATED-RELATED"/>
    <property type="match status" value="1"/>
</dbReference>
<dbReference type="RefSeq" id="WP_196104707.1">
    <property type="nucleotide sequence ID" value="NZ_CP064942.1"/>
</dbReference>
<accession>A0A7S9QE25</accession>
<dbReference type="PANTHER" id="PTHR43792:SF1">
    <property type="entry name" value="N-ACETYLTRANSFERASE DOMAIN-CONTAINING PROTEIN"/>
    <property type="match status" value="1"/>
</dbReference>
<dbReference type="Proteomes" id="UP000594800">
    <property type="component" value="Chromosome"/>
</dbReference>
<name>A0A7S9QE25_9RHOB</name>
<dbReference type="EMBL" id="CP064942">
    <property type="protein sequence ID" value="QPH55505.1"/>
    <property type="molecule type" value="Genomic_DNA"/>
</dbReference>
<evidence type="ECO:0000313" key="4">
    <source>
        <dbReference type="Proteomes" id="UP000594800"/>
    </source>
</evidence>
<dbReference type="PROSITE" id="PS51186">
    <property type="entry name" value="GNAT"/>
    <property type="match status" value="1"/>
</dbReference>
<dbReference type="Pfam" id="PF13302">
    <property type="entry name" value="Acetyltransf_3"/>
    <property type="match status" value="1"/>
</dbReference>
<evidence type="ECO:0000256" key="1">
    <source>
        <dbReference type="SAM" id="MobiDB-lite"/>
    </source>
</evidence>
<gene>
    <name evidence="3" type="ORF">I0K15_07145</name>
</gene>
<feature type="region of interest" description="Disordered" evidence="1">
    <location>
        <begin position="1"/>
        <end position="29"/>
    </location>
</feature>
<dbReference type="InterPro" id="IPR051531">
    <property type="entry name" value="N-acetyltransferase"/>
</dbReference>
<organism evidence="3 4">
    <name type="scientific">Pontivivens ytuae</name>
    <dbReference type="NCBI Taxonomy" id="2789856"/>
    <lineage>
        <taxon>Bacteria</taxon>
        <taxon>Pseudomonadati</taxon>
        <taxon>Pseudomonadota</taxon>
        <taxon>Alphaproteobacteria</taxon>
        <taxon>Rhodobacterales</taxon>
        <taxon>Paracoccaceae</taxon>
        <taxon>Pontivivens</taxon>
    </lineage>
</organism>
<dbReference type="SUPFAM" id="SSF55729">
    <property type="entry name" value="Acyl-CoA N-acyltransferases (Nat)"/>
    <property type="match status" value="1"/>
</dbReference>
<reference evidence="3 4" key="1">
    <citation type="submission" date="2020-11" db="EMBL/GenBank/DDBJ databases">
        <title>Description of Pontivivens ytuae sp. nov. isolated from deep sea sediment of Mariana Trench.</title>
        <authorList>
            <person name="Wang Z."/>
            <person name="Sun Q.-L."/>
            <person name="Xu X.-D."/>
            <person name="Tang Y.-Z."/>
            <person name="Zhang J."/>
        </authorList>
    </citation>
    <scope>NUCLEOTIDE SEQUENCE [LARGE SCALE GENOMIC DNA]</scope>
    <source>
        <strain evidence="3 4">MT2928</strain>
    </source>
</reference>
<keyword evidence="4" id="KW-1185">Reference proteome</keyword>
<dbReference type="InterPro" id="IPR016181">
    <property type="entry name" value="Acyl_CoA_acyltransferase"/>
</dbReference>
<feature type="compositionally biased region" description="Basic and acidic residues" evidence="1">
    <location>
        <begin position="14"/>
        <end position="29"/>
    </location>
</feature>
<dbReference type="AlphaFoldDB" id="A0A7S9QE25"/>
<dbReference type="InterPro" id="IPR000182">
    <property type="entry name" value="GNAT_dom"/>
</dbReference>
<dbReference type="Gene3D" id="3.40.630.30">
    <property type="match status" value="1"/>
</dbReference>
<feature type="domain" description="N-acetyltransferase" evidence="2">
    <location>
        <begin position="36"/>
        <end position="194"/>
    </location>
</feature>
<evidence type="ECO:0000259" key="2">
    <source>
        <dbReference type="PROSITE" id="PS51186"/>
    </source>
</evidence>